<keyword evidence="6" id="KW-1185">Reference proteome</keyword>
<proteinExistence type="inferred from homology"/>
<keyword evidence="3" id="KW-0560">Oxidoreductase</keyword>
<dbReference type="Pfam" id="PF05368">
    <property type="entry name" value="NmrA"/>
    <property type="match status" value="1"/>
</dbReference>
<protein>
    <submittedName>
        <fullName evidence="5">NAD(P)-binding protein</fullName>
    </submittedName>
</protein>
<dbReference type="PANTHER" id="PTHR47706:SF4">
    <property type="entry name" value="NMRA-LIKE DOMAIN-CONTAINING PROTEIN"/>
    <property type="match status" value="1"/>
</dbReference>
<evidence type="ECO:0000256" key="1">
    <source>
        <dbReference type="ARBA" id="ARBA00005725"/>
    </source>
</evidence>
<dbReference type="InterPro" id="IPR036291">
    <property type="entry name" value="NAD(P)-bd_dom_sf"/>
</dbReference>
<dbReference type="Gene3D" id="3.40.50.720">
    <property type="entry name" value="NAD(P)-binding Rossmann-like Domain"/>
    <property type="match status" value="1"/>
</dbReference>
<reference evidence="5 6" key="1">
    <citation type="journal article" date="2016" name="Mol. Biol. Evol.">
        <title>Comparative Genomics of Early-Diverging Mushroom-Forming Fungi Provides Insights into the Origins of Lignocellulose Decay Capabilities.</title>
        <authorList>
            <person name="Nagy L.G."/>
            <person name="Riley R."/>
            <person name="Tritt A."/>
            <person name="Adam C."/>
            <person name="Daum C."/>
            <person name="Floudas D."/>
            <person name="Sun H."/>
            <person name="Yadav J.S."/>
            <person name="Pangilinan J."/>
            <person name="Larsson K.H."/>
            <person name="Matsuura K."/>
            <person name="Barry K."/>
            <person name="Labutti K."/>
            <person name="Kuo R."/>
            <person name="Ohm R.A."/>
            <person name="Bhattacharya S.S."/>
            <person name="Shirouzu T."/>
            <person name="Yoshinaga Y."/>
            <person name="Martin F.M."/>
            <person name="Grigoriev I.V."/>
            <person name="Hibbett D.S."/>
        </authorList>
    </citation>
    <scope>NUCLEOTIDE SEQUENCE [LARGE SCALE GENOMIC DNA]</scope>
    <source>
        <strain evidence="5 6">HHB12733</strain>
    </source>
</reference>
<organism evidence="5 6">
    <name type="scientific">Calocera cornea HHB12733</name>
    <dbReference type="NCBI Taxonomy" id="1353952"/>
    <lineage>
        <taxon>Eukaryota</taxon>
        <taxon>Fungi</taxon>
        <taxon>Dikarya</taxon>
        <taxon>Basidiomycota</taxon>
        <taxon>Agaricomycotina</taxon>
        <taxon>Dacrymycetes</taxon>
        <taxon>Dacrymycetales</taxon>
        <taxon>Dacrymycetaceae</taxon>
        <taxon>Calocera</taxon>
    </lineage>
</organism>
<dbReference type="InterPro" id="IPR008030">
    <property type="entry name" value="NmrA-like"/>
</dbReference>
<dbReference type="STRING" id="1353952.A0A165I0Q8"/>
<dbReference type="AlphaFoldDB" id="A0A165I0Q8"/>
<comment type="similarity">
    <text evidence="1">Belongs to the NmrA-type oxidoreductase family. Isoflavone reductase subfamily.</text>
</comment>
<evidence type="ECO:0000256" key="2">
    <source>
        <dbReference type="ARBA" id="ARBA00022857"/>
    </source>
</evidence>
<evidence type="ECO:0000313" key="6">
    <source>
        <dbReference type="Proteomes" id="UP000076842"/>
    </source>
</evidence>
<dbReference type="SUPFAM" id="SSF51735">
    <property type="entry name" value="NAD(P)-binding Rossmann-fold domains"/>
    <property type="match status" value="1"/>
</dbReference>
<dbReference type="PANTHER" id="PTHR47706">
    <property type="entry name" value="NMRA-LIKE FAMILY PROTEIN"/>
    <property type="match status" value="1"/>
</dbReference>
<dbReference type="InParanoid" id="A0A165I0Q8"/>
<keyword evidence="2" id="KW-0521">NADP</keyword>
<feature type="domain" description="NmrA-like" evidence="4">
    <location>
        <begin position="22"/>
        <end position="246"/>
    </location>
</feature>
<evidence type="ECO:0000313" key="5">
    <source>
        <dbReference type="EMBL" id="KZT59986.1"/>
    </source>
</evidence>
<evidence type="ECO:0000259" key="4">
    <source>
        <dbReference type="Pfam" id="PF05368"/>
    </source>
</evidence>
<dbReference type="OrthoDB" id="9974981at2759"/>
<dbReference type="InterPro" id="IPR051609">
    <property type="entry name" value="NmrA/Isoflavone_reductase-like"/>
</dbReference>
<gene>
    <name evidence="5" type="ORF">CALCODRAFT_534834</name>
</gene>
<accession>A0A165I0Q8</accession>
<dbReference type="EMBL" id="KV423935">
    <property type="protein sequence ID" value="KZT59986.1"/>
    <property type="molecule type" value="Genomic_DNA"/>
</dbReference>
<dbReference type="GO" id="GO:0016491">
    <property type="term" value="F:oxidoreductase activity"/>
    <property type="evidence" value="ECO:0007669"/>
    <property type="project" value="UniProtKB-KW"/>
</dbReference>
<dbReference type="Gene3D" id="3.90.25.10">
    <property type="entry name" value="UDP-galactose 4-epimerase, domain 1"/>
    <property type="match status" value="1"/>
</dbReference>
<name>A0A165I0Q8_9BASI</name>
<sequence>MSSCEVEGQNLNYHCNIMPPYKRFAVAGASGTVGTHFLRAFEHSPHGYDVTILTRKRGGNQQFAAEWRKKGAKVREVDYEDEASLVSALHKIEVVISTLGGPAFALQVPLVKAAKKAGVQLYVNSHWGSPLTGDDLPDLATMDALRNAPLRMAEEVGLPWVEFRNGTFPEYCLPIPLFGMSELGHRRATIYGDGNIQNSWTTQVDTVAFVLHVLRHLPAEELKNRIFNIQGDLKSFNEIVQLYETKYPGSPFDVIYRPLFELEGEVEHREGVERLLSSIMLAVVTGKAKHNQETLDNKAFPEWNPRAVVDVL</sequence>
<dbReference type="Proteomes" id="UP000076842">
    <property type="component" value="Unassembled WGS sequence"/>
</dbReference>
<evidence type="ECO:0000256" key="3">
    <source>
        <dbReference type="ARBA" id="ARBA00023002"/>
    </source>
</evidence>